<comment type="caution">
    <text evidence="2">The sequence shown here is derived from an EMBL/GenBank/DDBJ whole genome shotgun (WGS) entry which is preliminary data.</text>
</comment>
<dbReference type="OrthoDB" id="6435921at2759"/>
<dbReference type="AlphaFoldDB" id="A0A4Y2L0H2"/>
<evidence type="ECO:0000313" key="2">
    <source>
        <dbReference type="EMBL" id="GBN07347.1"/>
    </source>
</evidence>
<dbReference type="SUPFAM" id="SSF56801">
    <property type="entry name" value="Acetyl-CoA synthetase-like"/>
    <property type="match status" value="1"/>
</dbReference>
<evidence type="ECO:0000259" key="1">
    <source>
        <dbReference type="Pfam" id="PF00501"/>
    </source>
</evidence>
<gene>
    <name evidence="2" type="ORF">AVEN_96609_1</name>
</gene>
<dbReference type="PANTHER" id="PTHR42921:SF1">
    <property type="entry name" value="ACETOACETYL-COA SYNTHETASE"/>
    <property type="match status" value="1"/>
</dbReference>
<name>A0A4Y2L0H2_ARAVE</name>
<organism evidence="2 3">
    <name type="scientific">Araneus ventricosus</name>
    <name type="common">Orbweaver spider</name>
    <name type="synonym">Epeira ventricosa</name>
    <dbReference type="NCBI Taxonomy" id="182803"/>
    <lineage>
        <taxon>Eukaryota</taxon>
        <taxon>Metazoa</taxon>
        <taxon>Ecdysozoa</taxon>
        <taxon>Arthropoda</taxon>
        <taxon>Chelicerata</taxon>
        <taxon>Arachnida</taxon>
        <taxon>Araneae</taxon>
        <taxon>Araneomorphae</taxon>
        <taxon>Entelegynae</taxon>
        <taxon>Araneoidea</taxon>
        <taxon>Araneidae</taxon>
        <taxon>Araneus</taxon>
    </lineage>
</organism>
<accession>A0A4Y2L0H2</accession>
<dbReference type="Proteomes" id="UP000499080">
    <property type="component" value="Unassembled WGS sequence"/>
</dbReference>
<feature type="domain" description="AMP-dependent synthetase/ligase" evidence="1">
    <location>
        <begin position="55"/>
        <end position="188"/>
    </location>
</feature>
<protein>
    <recommendedName>
        <fullName evidence="1">AMP-dependent synthetase/ligase domain-containing protein</fullName>
    </recommendedName>
</protein>
<reference evidence="2 3" key="1">
    <citation type="journal article" date="2019" name="Sci. Rep.">
        <title>Orb-weaving spider Araneus ventricosus genome elucidates the spidroin gene catalogue.</title>
        <authorList>
            <person name="Kono N."/>
            <person name="Nakamura H."/>
            <person name="Ohtoshi R."/>
            <person name="Moran D.A.P."/>
            <person name="Shinohara A."/>
            <person name="Yoshida Y."/>
            <person name="Fujiwara M."/>
            <person name="Mori M."/>
            <person name="Tomita M."/>
            <person name="Arakawa K."/>
        </authorList>
    </citation>
    <scope>NUCLEOTIDE SEQUENCE [LARGE SCALE GENOMIC DNA]</scope>
</reference>
<dbReference type="InterPro" id="IPR042099">
    <property type="entry name" value="ANL_N_sf"/>
</dbReference>
<dbReference type="Pfam" id="PF00501">
    <property type="entry name" value="AMP-binding"/>
    <property type="match status" value="1"/>
</dbReference>
<dbReference type="PANTHER" id="PTHR42921">
    <property type="entry name" value="ACETOACETYL-COA SYNTHETASE"/>
    <property type="match status" value="1"/>
</dbReference>
<sequence length="190" mass="21315">MEPAGVSFLFEVHWKTNSSPTGSVLRVPNVAVEFISVSLLSSTRLFGVGWVTWNMTTTLLSLGFTLLLFEGVPYYISRTYFWDLIDEFRVTNLFLPTGVVDEFYKRQLVPTEKHNLDSLKVVLAGGSVVKPQIYDFIYKKVKKDVKFCASYGSTELMGSCLILETMLPIHQGESNAVSLGDQLEILDEKG</sequence>
<dbReference type="EMBL" id="BGPR01005151">
    <property type="protein sequence ID" value="GBN07347.1"/>
    <property type="molecule type" value="Genomic_DNA"/>
</dbReference>
<dbReference type="InterPro" id="IPR000873">
    <property type="entry name" value="AMP-dep_synth/lig_dom"/>
</dbReference>
<evidence type="ECO:0000313" key="3">
    <source>
        <dbReference type="Proteomes" id="UP000499080"/>
    </source>
</evidence>
<dbReference type="GO" id="GO:0030729">
    <property type="term" value="F:acetoacetate-CoA ligase activity"/>
    <property type="evidence" value="ECO:0007669"/>
    <property type="project" value="TreeGrafter"/>
</dbReference>
<dbReference type="Gene3D" id="3.40.50.12780">
    <property type="entry name" value="N-terminal domain of ligase-like"/>
    <property type="match status" value="1"/>
</dbReference>
<proteinExistence type="predicted"/>
<keyword evidence="3" id="KW-1185">Reference proteome</keyword>